<dbReference type="InterPro" id="IPR011990">
    <property type="entry name" value="TPR-like_helical_dom_sf"/>
</dbReference>
<name>A0A073JUA8_9BACI</name>
<keyword evidence="2 3" id="KW-0802">TPR repeat</keyword>
<reference evidence="5 6" key="1">
    <citation type="submission" date="2014-06" db="EMBL/GenBank/DDBJ databases">
        <title>Draft genome sequence of Bacillus manliponensis JCM 15802 (MCCC 1A00708).</title>
        <authorList>
            <person name="Lai Q."/>
            <person name="Liu Y."/>
            <person name="Shao Z."/>
        </authorList>
    </citation>
    <scope>NUCLEOTIDE SEQUENCE [LARGE SCALE GENOMIC DNA]</scope>
    <source>
        <strain evidence="5 6">JCM 15802</strain>
    </source>
</reference>
<dbReference type="PANTHER" id="PTHR45586:SF1">
    <property type="entry name" value="LIPOPOLYSACCHARIDE ASSEMBLY PROTEIN B"/>
    <property type="match status" value="1"/>
</dbReference>
<dbReference type="InterPro" id="IPR025375">
    <property type="entry name" value="DUF4365"/>
</dbReference>
<evidence type="ECO:0000256" key="2">
    <source>
        <dbReference type="ARBA" id="ARBA00022803"/>
    </source>
</evidence>
<keyword evidence="6" id="KW-1185">Reference proteome</keyword>
<accession>A0A073JUA8</accession>
<dbReference type="RefSeq" id="WP_034642220.1">
    <property type="nucleotide sequence ID" value="NZ_CBCSJC010000043.1"/>
</dbReference>
<dbReference type="Proteomes" id="UP000027822">
    <property type="component" value="Unassembled WGS sequence"/>
</dbReference>
<dbReference type="eggNOG" id="COG0457">
    <property type="taxonomic scope" value="Bacteria"/>
</dbReference>
<feature type="domain" description="DUF4365" evidence="4">
    <location>
        <begin position="21"/>
        <end position="105"/>
    </location>
</feature>
<dbReference type="PANTHER" id="PTHR45586">
    <property type="entry name" value="TPR REPEAT-CONTAINING PROTEIN PA4667"/>
    <property type="match status" value="1"/>
</dbReference>
<evidence type="ECO:0000259" key="4">
    <source>
        <dbReference type="Pfam" id="PF14280"/>
    </source>
</evidence>
<proteinExistence type="predicted"/>
<dbReference type="SMART" id="SM00028">
    <property type="entry name" value="TPR"/>
    <property type="match status" value="3"/>
</dbReference>
<dbReference type="SUPFAM" id="SSF48452">
    <property type="entry name" value="TPR-like"/>
    <property type="match status" value="1"/>
</dbReference>
<organism evidence="5 6">
    <name type="scientific">Bacillus manliponensis</name>
    <dbReference type="NCBI Taxonomy" id="574376"/>
    <lineage>
        <taxon>Bacteria</taxon>
        <taxon>Bacillati</taxon>
        <taxon>Bacillota</taxon>
        <taxon>Bacilli</taxon>
        <taxon>Bacillales</taxon>
        <taxon>Bacillaceae</taxon>
        <taxon>Bacillus</taxon>
        <taxon>Bacillus cereus group</taxon>
    </lineage>
</organism>
<dbReference type="OrthoDB" id="9769030at2"/>
<comment type="caution">
    <text evidence="5">The sequence shown here is derived from an EMBL/GenBank/DDBJ whole genome shotgun (WGS) entry which is preliminary data.</text>
</comment>
<keyword evidence="1" id="KW-0677">Repeat</keyword>
<dbReference type="PROSITE" id="PS50005">
    <property type="entry name" value="TPR"/>
    <property type="match status" value="1"/>
</dbReference>
<sequence length="595" mass="70098">MNLPKIINSKIQETESYYALTSNIPHNKFIIRDARGNDYGVDVEIELIEGQYSTNFRSHIQLKSTQKMLKENKISFPVSIKNLNYLLNHPHSIYIIYLKNEKIFMWEWVWKIYKFALSKNIETLTTKKEQFNYHFNKILNKDAFNLIYSSLLNVNKSTVESRKKLLNSAENKRILEIPTIDYSLIKMNESKVIGNHKDEIIMANEDKIRLANNLIIEGNYKKAFDIFQALLIIYETDFLYKKCIELLQKQKDYSKCIDYCDEYLNIFGVNLEVLLVKGMCFFEENNIDQSIIQFKKCLELDKTKLEVHMNLLQCYILTEDYSNMFYYLKRIVQIDASAITLYCEIGDMFRSVKRYELAIACYEEGLRHNNKDKVSYLGLALTYTLSNQFDKASIYFLMYARREKIPNNKSVVIVDLAWNQTNFITIEKSSARKIKVLVNGQTVIDNISTDKDGVIFIGQLPIIDRAGVTMMFPCLGKIYTNKRNFHQIKKHITKKLKLPEFFGRYQYLDFNEMITATIEEREQNVYIELNLNGYQVNGFTDAPKDSSENKLGFKKFIELFNEYEQCKLVFQHEELLDQINITLVKEQIRLITNRI</sequence>
<dbReference type="Gene3D" id="1.25.40.10">
    <property type="entry name" value="Tetratricopeptide repeat domain"/>
    <property type="match status" value="2"/>
</dbReference>
<dbReference type="Pfam" id="PF14280">
    <property type="entry name" value="DUF4365"/>
    <property type="match status" value="1"/>
</dbReference>
<evidence type="ECO:0000313" key="5">
    <source>
        <dbReference type="EMBL" id="KEK17875.1"/>
    </source>
</evidence>
<dbReference type="InterPro" id="IPR019734">
    <property type="entry name" value="TPR_rpt"/>
</dbReference>
<dbReference type="AlphaFoldDB" id="A0A073JUA8"/>
<protein>
    <recommendedName>
        <fullName evidence="4">DUF4365 domain-containing protein</fullName>
    </recommendedName>
</protein>
<feature type="repeat" description="TPR" evidence="3">
    <location>
        <begin position="271"/>
        <end position="304"/>
    </location>
</feature>
<dbReference type="Pfam" id="PF13181">
    <property type="entry name" value="TPR_8"/>
    <property type="match status" value="2"/>
</dbReference>
<dbReference type="InterPro" id="IPR051012">
    <property type="entry name" value="CellSynth/LPSAsmb/PSIAsmb"/>
</dbReference>
<evidence type="ECO:0000256" key="3">
    <source>
        <dbReference type="PROSITE-ProRule" id="PRU00339"/>
    </source>
</evidence>
<evidence type="ECO:0000313" key="6">
    <source>
        <dbReference type="Proteomes" id="UP000027822"/>
    </source>
</evidence>
<gene>
    <name evidence="5" type="ORF">BAMA_10295</name>
</gene>
<dbReference type="EMBL" id="JOTN01000020">
    <property type="protein sequence ID" value="KEK17875.1"/>
    <property type="molecule type" value="Genomic_DNA"/>
</dbReference>
<evidence type="ECO:0000256" key="1">
    <source>
        <dbReference type="ARBA" id="ARBA00022737"/>
    </source>
</evidence>